<evidence type="ECO:0000313" key="2">
    <source>
        <dbReference type="EMBL" id="URA09137.1"/>
    </source>
</evidence>
<gene>
    <name evidence="2" type="ORF">KDW03_06405</name>
</gene>
<dbReference type="AlphaFoldDB" id="A0AAX3BA48"/>
<evidence type="ECO:0000313" key="3">
    <source>
        <dbReference type="Proteomes" id="UP001056539"/>
    </source>
</evidence>
<reference evidence="2" key="1">
    <citation type="submission" date="2021-04" db="EMBL/GenBank/DDBJ databases">
        <authorList>
            <person name="Postec A."/>
        </authorList>
    </citation>
    <scope>NUCLEOTIDE SEQUENCE</scope>
    <source>
        <strain evidence="2">F1F22</strain>
    </source>
</reference>
<dbReference type="Gene3D" id="2.30.30.40">
    <property type="entry name" value="SH3 Domains"/>
    <property type="match status" value="2"/>
</dbReference>
<dbReference type="Pfam" id="PF08239">
    <property type="entry name" value="SH3_3"/>
    <property type="match status" value="2"/>
</dbReference>
<protein>
    <submittedName>
        <fullName evidence="2">SH3 domain-containing protein</fullName>
    </submittedName>
</protein>
<dbReference type="SMART" id="SM00287">
    <property type="entry name" value="SH3b"/>
    <property type="match status" value="2"/>
</dbReference>
<dbReference type="Proteomes" id="UP001056539">
    <property type="component" value="Chromosome"/>
</dbReference>
<dbReference type="InterPro" id="IPR003646">
    <property type="entry name" value="SH3-like_bac-type"/>
</dbReference>
<sequence length="386" mass="44241">MKYFIILIMIILNIQKVYSEPSELQFFGTNGAIVITEGAILYKEPNIDSGLIEILPFLQGVAIITKTNINYSGTNQIWYYVDSGMQNQKEKPKVISNRVIPPTLKGWVQREDLAGWGDFKPVKKIQEMFITCHEVDGPPVYYRIYSNGTYKIRTEEKFYYSELVRIHLTGNIYRYRNVILLTGKTGEVANLFYYDDEEQLKGGSTWETEVLTDKSKFPKWAQSDKAPVLETYYILTGDNVNVRTKASTNSAVLFKLKKGTRVKFLERTEITIIGDRTGYWVYIDTGVKDKEGNTIKGWVLDLYLSPEIYYILTGDNVNVRSEASTNSAVLLKLKKGARVKLLERSDVTFTIGDRTGNWVYIDTGVKDKKGNTIKGWMVDIYLDEEE</sequence>
<dbReference type="KEGG" id="taqu:KDW03_06405"/>
<feature type="domain" description="SH3b" evidence="1">
    <location>
        <begin position="230"/>
        <end position="308"/>
    </location>
</feature>
<dbReference type="PROSITE" id="PS51781">
    <property type="entry name" value="SH3B"/>
    <property type="match status" value="1"/>
</dbReference>
<keyword evidence="3" id="KW-1185">Reference proteome</keyword>
<reference evidence="2" key="2">
    <citation type="submission" date="2022-06" db="EMBL/GenBank/DDBJ databases">
        <title>Thermospira aquatica gen. nov., sp. nov.</title>
        <authorList>
            <person name="Ben Ali Gam Z."/>
            <person name="Labat M."/>
        </authorList>
    </citation>
    <scope>NUCLEOTIDE SEQUENCE</scope>
    <source>
        <strain evidence="2">F1F22</strain>
    </source>
</reference>
<dbReference type="EMBL" id="CP073355">
    <property type="protein sequence ID" value="URA09137.1"/>
    <property type="molecule type" value="Genomic_DNA"/>
</dbReference>
<name>A0AAX3BA48_9SPIR</name>
<proteinExistence type="predicted"/>
<organism evidence="2 3">
    <name type="scientific">Thermospira aquatica</name>
    <dbReference type="NCBI Taxonomy" id="2828656"/>
    <lineage>
        <taxon>Bacteria</taxon>
        <taxon>Pseudomonadati</taxon>
        <taxon>Spirochaetota</taxon>
        <taxon>Spirochaetia</taxon>
        <taxon>Brevinematales</taxon>
        <taxon>Thermospiraceae</taxon>
        <taxon>Thermospira</taxon>
    </lineage>
</organism>
<dbReference type="RefSeq" id="WP_271434264.1">
    <property type="nucleotide sequence ID" value="NZ_CP073355.1"/>
</dbReference>
<accession>A0AAX3BA48</accession>
<evidence type="ECO:0000259" key="1">
    <source>
        <dbReference type="PROSITE" id="PS51781"/>
    </source>
</evidence>